<evidence type="ECO:0000313" key="2">
    <source>
        <dbReference type="EMBL" id="KAK1121012.1"/>
    </source>
</evidence>
<keyword evidence="1" id="KW-0812">Transmembrane</keyword>
<dbReference type="Proteomes" id="UP001177670">
    <property type="component" value="Unassembled WGS sequence"/>
</dbReference>
<evidence type="ECO:0000256" key="1">
    <source>
        <dbReference type="SAM" id="Phobius"/>
    </source>
</evidence>
<reference evidence="2" key="1">
    <citation type="submission" date="2021-10" db="EMBL/GenBank/DDBJ databases">
        <title>Melipona bicolor Genome sequencing and assembly.</title>
        <authorList>
            <person name="Araujo N.S."/>
            <person name="Arias M.C."/>
        </authorList>
    </citation>
    <scope>NUCLEOTIDE SEQUENCE</scope>
    <source>
        <strain evidence="2">USP_2M_L1-L4_2017</strain>
        <tissue evidence="2">Whole body</tissue>
    </source>
</reference>
<dbReference type="EMBL" id="JAHYIQ010000028">
    <property type="protein sequence ID" value="KAK1121012.1"/>
    <property type="molecule type" value="Genomic_DNA"/>
</dbReference>
<comment type="caution">
    <text evidence="2">The sequence shown here is derived from an EMBL/GenBank/DDBJ whole genome shotgun (WGS) entry which is preliminary data.</text>
</comment>
<proteinExistence type="predicted"/>
<gene>
    <name evidence="2" type="ORF">K0M31_010797</name>
</gene>
<sequence length="91" mass="10238">MVTDIDVILSATLFPVPKYSGTKANHITHVVYMVKPAHGETFAHLQLLFPERTYLFASGTLLVAAAYCAFADKRLRIRAMFLAQIRPNYSH</sequence>
<keyword evidence="1" id="KW-1133">Transmembrane helix</keyword>
<feature type="transmembrane region" description="Helical" evidence="1">
    <location>
        <begin position="53"/>
        <end position="70"/>
    </location>
</feature>
<keyword evidence="1" id="KW-0472">Membrane</keyword>
<name>A0AA40FLT4_9HYME</name>
<organism evidence="2 3">
    <name type="scientific">Melipona bicolor</name>
    <dbReference type="NCBI Taxonomy" id="60889"/>
    <lineage>
        <taxon>Eukaryota</taxon>
        <taxon>Metazoa</taxon>
        <taxon>Ecdysozoa</taxon>
        <taxon>Arthropoda</taxon>
        <taxon>Hexapoda</taxon>
        <taxon>Insecta</taxon>
        <taxon>Pterygota</taxon>
        <taxon>Neoptera</taxon>
        <taxon>Endopterygota</taxon>
        <taxon>Hymenoptera</taxon>
        <taxon>Apocrita</taxon>
        <taxon>Aculeata</taxon>
        <taxon>Apoidea</taxon>
        <taxon>Anthophila</taxon>
        <taxon>Apidae</taxon>
        <taxon>Melipona</taxon>
    </lineage>
</organism>
<dbReference type="AlphaFoldDB" id="A0AA40FLT4"/>
<keyword evidence="3" id="KW-1185">Reference proteome</keyword>
<protein>
    <submittedName>
        <fullName evidence="2">Uncharacterized protein</fullName>
    </submittedName>
</protein>
<accession>A0AA40FLT4</accession>
<evidence type="ECO:0000313" key="3">
    <source>
        <dbReference type="Proteomes" id="UP001177670"/>
    </source>
</evidence>